<dbReference type="Proteomes" id="UP000179627">
    <property type="component" value="Unassembled WGS sequence"/>
</dbReference>
<feature type="transmembrane region" description="Helical" evidence="1">
    <location>
        <begin position="42"/>
        <end position="62"/>
    </location>
</feature>
<keyword evidence="1" id="KW-0472">Membrane</keyword>
<dbReference type="EMBL" id="MBLM01000126">
    <property type="protein sequence ID" value="OHV34691.1"/>
    <property type="molecule type" value="Genomic_DNA"/>
</dbReference>
<feature type="transmembrane region" description="Helical" evidence="1">
    <location>
        <begin position="246"/>
        <end position="265"/>
    </location>
</feature>
<feature type="transmembrane region" description="Helical" evidence="1">
    <location>
        <begin position="69"/>
        <end position="86"/>
    </location>
</feature>
<feature type="transmembrane region" description="Helical" evidence="1">
    <location>
        <begin position="206"/>
        <end position="226"/>
    </location>
</feature>
<sequence length="597" mass="62432">MPVGPERSATARLILSAAVTTLVVAAGTVAAGWPYWQHHRLGAVPNAGVAAVLAVAGVLLGAQRSSRRCGLLLTAAGGFSALTWLISWDAAALPLVGSVSQSAFWLTYGWGLLIYPGNALRGRWDRWWVGSSAVVLLLGQAATIAVSRPEWNGFAPDVFWPAPLLLDHADFVVFMKVLTVLYVAVPASFVLLALVRVRTYPGLDRIIAGPVLLLAGFTALVAAVTYPDLMSGPTLGQLEDAIALQGASSIAAPCALLAVCARARLLVTTTADRLHAAIGSPTPSSVRDALRTVLRDGTLDVHYPQAERDSFVDLHGRPVDLPPVASGGTVADRRWYLPARSADGTFLAVLSLNPVLRHHRPQVDAVLDAAAVPLEHAGAQSGLRAQLVRLGDARRRASRTWFREWEMLERDLGDRARGLADLADLAARADSPAHSDDAAYAGAAGQAGPGQATARALAEIAEGLRAARGELAAITDALRPAILDEEGLGGALAALTATLDRPSQLRVPPERFDPASERALYLALAATLRGLPASDGAAVRVEVRTDGTSIVGEVTTLAPVPTDRARVGADHVRALGGSFAVRQNAGGTTARVTVPCG</sequence>
<accession>A0A1S1QMN0</accession>
<keyword evidence="1" id="KW-1133">Transmembrane helix</keyword>
<keyword evidence="1" id="KW-0812">Transmembrane</keyword>
<evidence type="ECO:0000313" key="3">
    <source>
        <dbReference type="Proteomes" id="UP000179627"/>
    </source>
</evidence>
<gene>
    <name evidence="2" type="ORF">CC117_21045</name>
</gene>
<organism evidence="2 3">
    <name type="scientific">Parafrankia colletiae</name>
    <dbReference type="NCBI Taxonomy" id="573497"/>
    <lineage>
        <taxon>Bacteria</taxon>
        <taxon>Bacillati</taxon>
        <taxon>Actinomycetota</taxon>
        <taxon>Actinomycetes</taxon>
        <taxon>Frankiales</taxon>
        <taxon>Frankiaceae</taxon>
        <taxon>Parafrankia</taxon>
    </lineage>
</organism>
<feature type="transmembrane region" description="Helical" evidence="1">
    <location>
        <begin position="92"/>
        <end position="115"/>
    </location>
</feature>
<protein>
    <submittedName>
        <fullName evidence="2">Uncharacterized protein</fullName>
    </submittedName>
</protein>
<feature type="transmembrane region" description="Helical" evidence="1">
    <location>
        <begin position="12"/>
        <end position="36"/>
    </location>
</feature>
<comment type="caution">
    <text evidence="2">The sequence shown here is derived from an EMBL/GenBank/DDBJ whole genome shotgun (WGS) entry which is preliminary data.</text>
</comment>
<feature type="transmembrane region" description="Helical" evidence="1">
    <location>
        <begin position="171"/>
        <end position="194"/>
    </location>
</feature>
<keyword evidence="3" id="KW-1185">Reference proteome</keyword>
<dbReference type="RefSeq" id="WP_071086136.1">
    <property type="nucleotide sequence ID" value="NZ_MBLM01000126.1"/>
</dbReference>
<reference evidence="3" key="1">
    <citation type="submission" date="2016-07" db="EMBL/GenBank/DDBJ databases">
        <title>Sequence Frankia sp. strain CcI1.17.</title>
        <authorList>
            <person name="Ghodhbane-Gtari F."/>
            <person name="Swanson E."/>
            <person name="Gueddou A."/>
            <person name="Morris K."/>
            <person name="Hezbri K."/>
            <person name="Ktari A."/>
            <person name="Nouioui I."/>
            <person name="Abebe-Akele F."/>
            <person name="Simpson S."/>
            <person name="Thomas K."/>
            <person name="Gtari M."/>
            <person name="Tisa L.S."/>
            <person name="Hurst S."/>
        </authorList>
    </citation>
    <scope>NUCLEOTIDE SEQUENCE [LARGE SCALE GENOMIC DNA]</scope>
    <source>
        <strain evidence="3">Cc1.17</strain>
    </source>
</reference>
<evidence type="ECO:0000313" key="2">
    <source>
        <dbReference type="EMBL" id="OHV34691.1"/>
    </source>
</evidence>
<proteinExistence type="predicted"/>
<feature type="transmembrane region" description="Helical" evidence="1">
    <location>
        <begin position="127"/>
        <end position="146"/>
    </location>
</feature>
<evidence type="ECO:0000256" key="1">
    <source>
        <dbReference type="SAM" id="Phobius"/>
    </source>
</evidence>
<dbReference type="OrthoDB" id="5241729at2"/>
<dbReference type="AlphaFoldDB" id="A0A1S1QMN0"/>
<name>A0A1S1QMN0_9ACTN</name>